<dbReference type="PANTHER" id="PTHR12465:SF0">
    <property type="entry name" value="MEDIATOR OF RNA POLYMERASE II TRANSCRIPTION SUBUNIT 20"/>
    <property type="match status" value="1"/>
</dbReference>
<dbReference type="InterPro" id="IPR013921">
    <property type="entry name" value="Mediator_Med20"/>
</dbReference>
<comment type="function">
    <text evidence="6">Component of the Mediator complex, a coactivator involved in the regulated transcription of nearly all RNA polymerase II-dependent genes. Mediator functions as a bridge to convey information from gene-specific regulatory proteins to the basal RNA polymerase II transcription machinery. Mediator is recruited to promoters by direct interactions with regulatory proteins and serves as a scaffold for the assembly of a functional preinitiation complex with RNA polymerase II and the general transcription factors.</text>
</comment>
<dbReference type="eggNOG" id="KOG4309">
    <property type="taxonomic scope" value="Eukaryota"/>
</dbReference>
<dbReference type="GO" id="GO:0006357">
    <property type="term" value="P:regulation of transcription by RNA polymerase II"/>
    <property type="evidence" value="ECO:0000318"/>
    <property type="project" value="GO_Central"/>
</dbReference>
<evidence type="ECO:0000256" key="1">
    <source>
        <dbReference type="ARBA" id="ARBA00004123"/>
    </source>
</evidence>
<gene>
    <name evidence="6" type="primary">MED20</name>
    <name evidence="7" type="ORF">DAPPUDRAFT_59294</name>
</gene>
<dbReference type="STRING" id="6669.E9H7U0"/>
<keyword evidence="4 6" id="KW-0539">Nucleus</keyword>
<accession>E9H7U0</accession>
<evidence type="ECO:0000256" key="4">
    <source>
        <dbReference type="ARBA" id="ARBA00023242"/>
    </source>
</evidence>
<dbReference type="PANTHER" id="PTHR12465">
    <property type="entry name" value="UBIQUITIN SPECIFIC PROTEASE HOMOLOG 49"/>
    <property type="match status" value="1"/>
</dbReference>
<proteinExistence type="inferred from homology"/>
<evidence type="ECO:0000256" key="2">
    <source>
        <dbReference type="ARBA" id="ARBA00010743"/>
    </source>
</evidence>
<dbReference type="AlphaFoldDB" id="E9H7U0"/>
<dbReference type="HOGENOM" id="CLU_080044_1_0_1"/>
<dbReference type="GO" id="GO:0003713">
    <property type="term" value="F:transcription coactivator activity"/>
    <property type="evidence" value="ECO:0000318"/>
    <property type="project" value="GO_Central"/>
</dbReference>
<name>E9H7U0_DAPPU</name>
<comment type="subcellular location">
    <subcellularLocation>
        <location evidence="1 6">Nucleus</location>
    </subcellularLocation>
</comment>
<keyword evidence="8" id="KW-1185">Reference proteome</keyword>
<evidence type="ECO:0000313" key="7">
    <source>
        <dbReference type="EMBL" id="EFX72244.1"/>
    </source>
</evidence>
<dbReference type="OMA" id="NDIYEPM"/>
<protein>
    <recommendedName>
        <fullName evidence="3 6">Mediator of RNA polymerase II transcription subunit 20</fullName>
    </recommendedName>
    <alternativeName>
        <fullName evidence="5 6">Mediator complex subunit 20</fullName>
    </alternativeName>
</protein>
<keyword evidence="6" id="KW-0805">Transcription regulation</keyword>
<dbReference type="OrthoDB" id="1854899at2759"/>
<evidence type="ECO:0000256" key="6">
    <source>
        <dbReference type="RuleBase" id="RU364152"/>
    </source>
</evidence>
<sequence length="218" mass="23726">MLFFNFSLQLFAVPEGKSGPQVIEMLTKRAIALGAVLSGSFIVDCETYSSTASLGAPRSVHLLHNSETPASVFALLEAASGNKTVALVADNLFDLLMLKLSNFYTAKKQTKIESRGPRFEAGDFLVKLGSVTMGPAFKGILVEVEYQACSLPAACWDLIREFMQGFLGGCVPSTPPPYIQVCSFFLLPSRFGDMLGTIDGINQYLEQFNAFRKTTGIR</sequence>
<comment type="similarity">
    <text evidence="2 6">Belongs to the Mediator complex subunit 20 family.</text>
</comment>
<reference evidence="7 8" key="1">
    <citation type="journal article" date="2011" name="Science">
        <title>The ecoresponsive genome of Daphnia pulex.</title>
        <authorList>
            <person name="Colbourne J.K."/>
            <person name="Pfrender M.E."/>
            <person name="Gilbert D."/>
            <person name="Thomas W.K."/>
            <person name="Tucker A."/>
            <person name="Oakley T.H."/>
            <person name="Tokishita S."/>
            <person name="Aerts A."/>
            <person name="Arnold G.J."/>
            <person name="Basu M.K."/>
            <person name="Bauer D.J."/>
            <person name="Caceres C.E."/>
            <person name="Carmel L."/>
            <person name="Casola C."/>
            <person name="Choi J.H."/>
            <person name="Detter J.C."/>
            <person name="Dong Q."/>
            <person name="Dusheyko S."/>
            <person name="Eads B.D."/>
            <person name="Frohlich T."/>
            <person name="Geiler-Samerotte K.A."/>
            <person name="Gerlach D."/>
            <person name="Hatcher P."/>
            <person name="Jogdeo S."/>
            <person name="Krijgsveld J."/>
            <person name="Kriventseva E.V."/>
            <person name="Kultz D."/>
            <person name="Laforsch C."/>
            <person name="Lindquist E."/>
            <person name="Lopez J."/>
            <person name="Manak J.R."/>
            <person name="Muller J."/>
            <person name="Pangilinan J."/>
            <person name="Patwardhan R.P."/>
            <person name="Pitluck S."/>
            <person name="Pritham E.J."/>
            <person name="Rechtsteiner A."/>
            <person name="Rho M."/>
            <person name="Rogozin I.B."/>
            <person name="Sakarya O."/>
            <person name="Salamov A."/>
            <person name="Schaack S."/>
            <person name="Shapiro H."/>
            <person name="Shiga Y."/>
            <person name="Skalitzky C."/>
            <person name="Smith Z."/>
            <person name="Souvorov A."/>
            <person name="Sung W."/>
            <person name="Tang Z."/>
            <person name="Tsuchiya D."/>
            <person name="Tu H."/>
            <person name="Vos H."/>
            <person name="Wang M."/>
            <person name="Wolf Y.I."/>
            <person name="Yamagata H."/>
            <person name="Yamada T."/>
            <person name="Ye Y."/>
            <person name="Shaw J.R."/>
            <person name="Andrews J."/>
            <person name="Crease T.J."/>
            <person name="Tang H."/>
            <person name="Lucas S.M."/>
            <person name="Robertson H.M."/>
            <person name="Bork P."/>
            <person name="Koonin E.V."/>
            <person name="Zdobnov E.M."/>
            <person name="Grigoriev I.V."/>
            <person name="Lynch M."/>
            <person name="Boore J.L."/>
        </authorList>
    </citation>
    <scope>NUCLEOTIDE SEQUENCE [LARGE SCALE GENOMIC DNA]</scope>
</reference>
<keyword evidence="6" id="KW-0010">Activator</keyword>
<dbReference type="FunCoup" id="E9H7U0">
    <property type="interactions" value="2146"/>
</dbReference>
<dbReference type="EMBL" id="GL732601">
    <property type="protein sequence ID" value="EFX72244.1"/>
    <property type="molecule type" value="Genomic_DNA"/>
</dbReference>
<dbReference type="Proteomes" id="UP000000305">
    <property type="component" value="Unassembled WGS sequence"/>
</dbReference>
<organism evidence="7 8">
    <name type="scientific">Daphnia pulex</name>
    <name type="common">Water flea</name>
    <dbReference type="NCBI Taxonomy" id="6669"/>
    <lineage>
        <taxon>Eukaryota</taxon>
        <taxon>Metazoa</taxon>
        <taxon>Ecdysozoa</taxon>
        <taxon>Arthropoda</taxon>
        <taxon>Crustacea</taxon>
        <taxon>Branchiopoda</taxon>
        <taxon>Diplostraca</taxon>
        <taxon>Cladocera</taxon>
        <taxon>Anomopoda</taxon>
        <taxon>Daphniidae</taxon>
        <taxon>Daphnia</taxon>
    </lineage>
</organism>
<dbReference type="InParanoid" id="E9H7U0"/>
<dbReference type="KEGG" id="dpx:DAPPUDRAFT_59294"/>
<dbReference type="Pfam" id="PF08612">
    <property type="entry name" value="Med20"/>
    <property type="match status" value="1"/>
</dbReference>
<evidence type="ECO:0000256" key="3">
    <source>
        <dbReference type="ARBA" id="ARBA00019690"/>
    </source>
</evidence>
<comment type="subunit">
    <text evidence="6">Component of the Mediator complex.</text>
</comment>
<keyword evidence="6" id="KW-0804">Transcription</keyword>
<evidence type="ECO:0000256" key="5">
    <source>
        <dbReference type="ARBA" id="ARBA00031954"/>
    </source>
</evidence>
<dbReference type="PhylomeDB" id="E9H7U0"/>
<evidence type="ECO:0000313" key="8">
    <source>
        <dbReference type="Proteomes" id="UP000000305"/>
    </source>
</evidence>
<dbReference type="GO" id="GO:0016592">
    <property type="term" value="C:mediator complex"/>
    <property type="evidence" value="ECO:0000318"/>
    <property type="project" value="GO_Central"/>
</dbReference>